<dbReference type="EMBL" id="GU567952">
    <property type="protein sequence ID" value="ADI21370.1"/>
    <property type="molecule type" value="Genomic_DNA"/>
</dbReference>
<dbReference type="PANTHER" id="PTHR30605">
    <property type="entry name" value="ANHYDRO-N-ACETYLMURAMIC ACID KINASE"/>
    <property type="match status" value="1"/>
</dbReference>
<proteinExistence type="predicted"/>
<dbReference type="GO" id="GO:0005524">
    <property type="term" value="F:ATP binding"/>
    <property type="evidence" value="ECO:0007669"/>
    <property type="project" value="InterPro"/>
</dbReference>
<dbReference type="SUPFAM" id="SSF53067">
    <property type="entry name" value="Actin-like ATPase domain"/>
    <property type="match status" value="1"/>
</dbReference>
<dbReference type="PANTHER" id="PTHR30605:SF0">
    <property type="entry name" value="ANHYDRO-N-ACETYLMURAMIC ACID KINASE"/>
    <property type="match status" value="1"/>
</dbReference>
<reference evidence="1" key="1">
    <citation type="submission" date="2010-01" db="EMBL/GenBank/DDBJ databases">
        <title>Genome fragments of uncultured bacteria from the North Pacific subtropical Gyre.</title>
        <authorList>
            <person name="Pham V.D."/>
            <person name="Delong E.F."/>
        </authorList>
    </citation>
    <scope>NUCLEOTIDE SEQUENCE</scope>
</reference>
<dbReference type="GO" id="GO:0006040">
    <property type="term" value="P:amino sugar metabolic process"/>
    <property type="evidence" value="ECO:0007669"/>
    <property type="project" value="InterPro"/>
</dbReference>
<dbReference type="AlphaFoldDB" id="E7C1P6"/>
<dbReference type="GO" id="GO:0016773">
    <property type="term" value="F:phosphotransferase activity, alcohol group as acceptor"/>
    <property type="evidence" value="ECO:0007669"/>
    <property type="project" value="InterPro"/>
</dbReference>
<keyword evidence="1" id="KW-0482">Metalloprotease</keyword>
<dbReference type="InterPro" id="IPR043129">
    <property type="entry name" value="ATPase_NBD"/>
</dbReference>
<accession>E7C1P6</accession>
<dbReference type="GO" id="GO:0006508">
    <property type="term" value="P:proteolysis"/>
    <property type="evidence" value="ECO:0007669"/>
    <property type="project" value="UniProtKB-KW"/>
</dbReference>
<dbReference type="Pfam" id="PF03702">
    <property type="entry name" value="AnmK"/>
    <property type="match status" value="1"/>
</dbReference>
<protein>
    <submittedName>
        <fullName evidence="1">Predicted molecular chaperone distantly related to HSP70-fold metalloproteases</fullName>
    </submittedName>
</protein>
<dbReference type="GO" id="GO:0009254">
    <property type="term" value="P:peptidoglycan turnover"/>
    <property type="evidence" value="ECO:0007669"/>
    <property type="project" value="InterPro"/>
</dbReference>
<sequence>MYIGVLSGTSADSIDALLVDFSKSIKVIDRFSEKIPRTVKDNIFELVLNKKLPNYTEKQKELDCKLGMLIGKCVNQLIKKSKVDKQMVKGIGSHGQTIMHSSSRKKPFSLQIGNPELIKKLTGIRVVHGFRQSDIANGGMGAPLTPAFHKEYMSKANINRAIVNIGGITNVTLLPAKGKILGWDIGPGNCFIDQAVRKLTNGKKQFDNKGALARKGNPKVLENTIKKFLNTSYFKKPIPKSQSVENYDLKKFRFDRSELKKLKDEDLISGLTEITFQAILRDLQKFCKKKYEIFFCGGGTNNDYLMDRFKELDLENLQFFETSDLGINPLDVEAMTFAWLAKKRIEKQKIELTSVTGSRPCLMGEVIN</sequence>
<dbReference type="GO" id="GO:0008237">
    <property type="term" value="F:metallopeptidase activity"/>
    <property type="evidence" value="ECO:0007669"/>
    <property type="project" value="UniProtKB-KW"/>
</dbReference>
<evidence type="ECO:0000313" key="1">
    <source>
        <dbReference type="EMBL" id="ADI21370.1"/>
    </source>
</evidence>
<name>E7C1P6_9GAMM</name>
<keyword evidence="1" id="KW-0645">Protease</keyword>
<organism evidence="1">
    <name type="scientific">uncultured gamma proteobacterium HF0010_20H22</name>
    <dbReference type="NCBI Taxonomy" id="723562"/>
    <lineage>
        <taxon>Bacteria</taxon>
        <taxon>Pseudomonadati</taxon>
        <taxon>Pseudomonadota</taxon>
        <taxon>Gammaproteobacteria</taxon>
        <taxon>environmental samples</taxon>
    </lineage>
</organism>
<dbReference type="InterPro" id="IPR005338">
    <property type="entry name" value="Anhydro_N_Ac-Mur_kinase"/>
</dbReference>
<dbReference type="Gene3D" id="3.30.420.40">
    <property type="match status" value="2"/>
</dbReference>
<keyword evidence="1" id="KW-0378">Hydrolase</keyword>